<dbReference type="InterPro" id="IPR006860">
    <property type="entry name" value="FecR"/>
</dbReference>
<dbReference type="EMBL" id="QPMM01000009">
    <property type="protein sequence ID" value="RFS21069.1"/>
    <property type="molecule type" value="Genomic_DNA"/>
</dbReference>
<keyword evidence="5" id="KW-1185">Reference proteome</keyword>
<dbReference type="RefSeq" id="WP_116977017.1">
    <property type="nucleotide sequence ID" value="NZ_QPMM01000009.1"/>
</dbReference>
<dbReference type="InterPro" id="IPR012373">
    <property type="entry name" value="Ferrdict_sens_TM"/>
</dbReference>
<dbReference type="Pfam" id="PF04773">
    <property type="entry name" value="FecR"/>
    <property type="match status" value="1"/>
</dbReference>
<feature type="domain" description="Protein FecR C-terminal" evidence="3">
    <location>
        <begin position="276"/>
        <end position="343"/>
    </location>
</feature>
<dbReference type="InterPro" id="IPR032508">
    <property type="entry name" value="FecR_C"/>
</dbReference>
<reference evidence="4 5" key="1">
    <citation type="submission" date="2018-07" db="EMBL/GenBank/DDBJ databases">
        <title>Chitinophaga K2CV101002-2 sp. nov., isolated from a monsoon evergreen broad-leaved forest soil.</title>
        <authorList>
            <person name="Lv Y."/>
        </authorList>
    </citation>
    <scope>NUCLEOTIDE SEQUENCE [LARGE SCALE GENOMIC DNA]</scope>
    <source>
        <strain evidence="4 5">GDMCC 1.1288</strain>
    </source>
</reference>
<dbReference type="Proteomes" id="UP000260644">
    <property type="component" value="Unassembled WGS sequence"/>
</dbReference>
<dbReference type="Gene3D" id="2.60.120.1440">
    <property type="match status" value="1"/>
</dbReference>
<dbReference type="Pfam" id="PF16344">
    <property type="entry name" value="FecR_C"/>
    <property type="match status" value="1"/>
</dbReference>
<evidence type="ECO:0000259" key="3">
    <source>
        <dbReference type="Pfam" id="PF16344"/>
    </source>
</evidence>
<dbReference type="OrthoDB" id="1523735at2"/>
<accession>A0A3E1Y7M3</accession>
<dbReference type="PANTHER" id="PTHR30273">
    <property type="entry name" value="PERIPLASMIC SIGNAL SENSOR AND SIGMA FACTOR ACTIVATOR FECR-RELATED"/>
    <property type="match status" value="1"/>
</dbReference>
<sequence>MNFTDYTVEDFVCDESFQRFCLEDPVADYHFWNNWITSHPTRKETIEAAKQLVLILSAQQGGRLTHLQHLKDGVERHDFLQAAIGNTSSRTARWKYWAAAAILGMLLGTAWLINHTTTPLTPLSQEKSNIISSGAIPRKSMVLPDGTTVVLRSNSALTLAPEFNKTNRQVTLTGEAFFEVSMHSGFPFTVHTTAMDIKVLGTIFNISAYPNTTITEASLFKGKIAVQIADPSTPPVILMPNQKIAIGNIKPYSISTLAADPVSHKATEIAWVRNRLEIENEPLATIAVKLGKWYGIPIQFADSSVKQYRYSGTFESETIWKALDALQLSYPFSFKMVDSTIIISK</sequence>
<evidence type="ECO:0000259" key="2">
    <source>
        <dbReference type="Pfam" id="PF04773"/>
    </source>
</evidence>
<keyword evidence="1" id="KW-1133">Transmembrane helix</keyword>
<dbReference type="PIRSF" id="PIRSF018266">
    <property type="entry name" value="FecR"/>
    <property type="match status" value="1"/>
</dbReference>
<protein>
    <submittedName>
        <fullName evidence="4">DUF4974 domain-containing protein</fullName>
    </submittedName>
</protein>
<gene>
    <name evidence="4" type="ORF">DVR12_17165</name>
</gene>
<organism evidence="4 5">
    <name type="scientific">Chitinophaga silvatica</name>
    <dbReference type="NCBI Taxonomy" id="2282649"/>
    <lineage>
        <taxon>Bacteria</taxon>
        <taxon>Pseudomonadati</taxon>
        <taxon>Bacteroidota</taxon>
        <taxon>Chitinophagia</taxon>
        <taxon>Chitinophagales</taxon>
        <taxon>Chitinophagaceae</taxon>
        <taxon>Chitinophaga</taxon>
    </lineage>
</organism>
<dbReference type="GO" id="GO:0016989">
    <property type="term" value="F:sigma factor antagonist activity"/>
    <property type="evidence" value="ECO:0007669"/>
    <property type="project" value="TreeGrafter"/>
</dbReference>
<evidence type="ECO:0000313" key="5">
    <source>
        <dbReference type="Proteomes" id="UP000260644"/>
    </source>
</evidence>
<proteinExistence type="predicted"/>
<feature type="domain" description="FecR protein" evidence="2">
    <location>
        <begin position="133"/>
        <end position="224"/>
    </location>
</feature>
<dbReference type="AlphaFoldDB" id="A0A3E1Y7M3"/>
<evidence type="ECO:0000313" key="4">
    <source>
        <dbReference type="EMBL" id="RFS21069.1"/>
    </source>
</evidence>
<feature type="transmembrane region" description="Helical" evidence="1">
    <location>
        <begin position="96"/>
        <end position="113"/>
    </location>
</feature>
<keyword evidence="1" id="KW-0472">Membrane</keyword>
<dbReference type="Gene3D" id="3.55.50.30">
    <property type="match status" value="1"/>
</dbReference>
<dbReference type="PANTHER" id="PTHR30273:SF2">
    <property type="entry name" value="PROTEIN FECR"/>
    <property type="match status" value="1"/>
</dbReference>
<evidence type="ECO:0000256" key="1">
    <source>
        <dbReference type="SAM" id="Phobius"/>
    </source>
</evidence>
<name>A0A3E1Y7M3_9BACT</name>
<keyword evidence="1" id="KW-0812">Transmembrane</keyword>
<comment type="caution">
    <text evidence="4">The sequence shown here is derived from an EMBL/GenBank/DDBJ whole genome shotgun (WGS) entry which is preliminary data.</text>
</comment>